<comment type="caution">
    <text evidence="2">The sequence shown here is derived from an EMBL/GenBank/DDBJ whole genome shotgun (WGS) entry which is preliminary data.</text>
</comment>
<dbReference type="InterPro" id="IPR051044">
    <property type="entry name" value="MAG_DAG_Lipase"/>
</dbReference>
<dbReference type="Gene3D" id="3.40.50.1820">
    <property type="entry name" value="alpha/beta hydrolase"/>
    <property type="match status" value="1"/>
</dbReference>
<feature type="domain" description="Serine aminopeptidase S33" evidence="1">
    <location>
        <begin position="26"/>
        <end position="289"/>
    </location>
</feature>
<evidence type="ECO:0000313" key="3">
    <source>
        <dbReference type="Proteomes" id="UP000467132"/>
    </source>
</evidence>
<proteinExistence type="predicted"/>
<keyword evidence="2" id="KW-0378">Hydrolase</keyword>
<dbReference type="GO" id="GO:0016787">
    <property type="term" value="F:hydrolase activity"/>
    <property type="evidence" value="ECO:0007669"/>
    <property type="project" value="UniProtKB-KW"/>
</dbReference>
<gene>
    <name evidence="2" type="ORF">D3Z33_08960</name>
</gene>
<keyword evidence="3" id="KW-1185">Reference proteome</keyword>
<evidence type="ECO:0000259" key="1">
    <source>
        <dbReference type="Pfam" id="PF12146"/>
    </source>
</evidence>
<dbReference type="Proteomes" id="UP000467132">
    <property type="component" value="Unassembled WGS sequence"/>
</dbReference>
<reference evidence="2 3" key="1">
    <citation type="submission" date="2018-08" db="EMBL/GenBank/DDBJ databases">
        <title>Murine metabolic-syndrome-specific gut microbial biobank.</title>
        <authorList>
            <person name="Liu C."/>
        </authorList>
    </citation>
    <scope>NUCLEOTIDE SEQUENCE [LARGE SCALE GENOMIC DNA]</scope>
    <source>
        <strain evidence="2 3">583</strain>
    </source>
</reference>
<accession>A0A845QXI2</accession>
<dbReference type="Pfam" id="PF12146">
    <property type="entry name" value="Hydrolase_4"/>
    <property type="match status" value="1"/>
</dbReference>
<name>A0A845QXI2_9CLOT</name>
<sequence>MKNNGTFIKGKDDFPIYLYTWNRVNEPKGVVQIFHGMAEHAARYNDFAKHLNREGYIVYASDHRGHGKTAKGVDNLGNIGEDGFSNIVHDGYIINRMIKKSYSNLPIILLGHSFGSFISQEYIIKYGESIDGLILSGSAKMEGIPIKLGQIISTIQKKIYDDKNKANLIDKASFGNFNKKIKHPISKFSWLTRDEEQVEKYDEDPLCGTIFPIIYYYYFFDGLSKLYIKERLENIPKNLPIFIFSGDKDPVGGYGKQVKKLYETYKDIGIKNVNIKLYPGGRHEMLNEINRKEVYNHITDWIKEVYE</sequence>
<protein>
    <submittedName>
        <fullName evidence="2">Alpha/beta fold hydrolase</fullName>
    </submittedName>
</protein>
<dbReference type="OrthoDB" id="9806902at2"/>
<dbReference type="InterPro" id="IPR022742">
    <property type="entry name" value="Hydrolase_4"/>
</dbReference>
<organism evidence="2 3">
    <name type="scientific">Senegalia massiliensis</name>
    <dbReference type="NCBI Taxonomy" id="1720316"/>
    <lineage>
        <taxon>Bacteria</taxon>
        <taxon>Bacillati</taxon>
        <taxon>Bacillota</taxon>
        <taxon>Clostridia</taxon>
        <taxon>Eubacteriales</taxon>
        <taxon>Clostridiaceae</taxon>
        <taxon>Senegalia</taxon>
    </lineage>
</organism>
<dbReference type="PANTHER" id="PTHR11614">
    <property type="entry name" value="PHOSPHOLIPASE-RELATED"/>
    <property type="match status" value="1"/>
</dbReference>
<dbReference type="AlphaFoldDB" id="A0A845QXI2"/>
<dbReference type="InterPro" id="IPR029058">
    <property type="entry name" value="AB_hydrolase_fold"/>
</dbReference>
<evidence type="ECO:0000313" key="2">
    <source>
        <dbReference type="EMBL" id="NBI06981.1"/>
    </source>
</evidence>
<dbReference type="RefSeq" id="WP_160197448.1">
    <property type="nucleotide sequence ID" value="NZ_QXXA01000009.1"/>
</dbReference>
<dbReference type="SUPFAM" id="SSF53474">
    <property type="entry name" value="alpha/beta-Hydrolases"/>
    <property type="match status" value="1"/>
</dbReference>
<dbReference type="EMBL" id="QXXA01000009">
    <property type="protein sequence ID" value="NBI06981.1"/>
    <property type="molecule type" value="Genomic_DNA"/>
</dbReference>